<dbReference type="Proteomes" id="UP000219439">
    <property type="component" value="Unassembled WGS sequence"/>
</dbReference>
<feature type="transmembrane region" description="Helical" evidence="6">
    <location>
        <begin position="341"/>
        <end position="363"/>
    </location>
</feature>
<feature type="transmembrane region" description="Helical" evidence="6">
    <location>
        <begin position="310"/>
        <end position="329"/>
    </location>
</feature>
<dbReference type="PANTHER" id="PTHR30250">
    <property type="entry name" value="PST FAMILY PREDICTED COLANIC ACID TRANSPORTER"/>
    <property type="match status" value="1"/>
</dbReference>
<dbReference type="InterPro" id="IPR050833">
    <property type="entry name" value="Poly_Biosynth_Transport"/>
</dbReference>
<sequence length="430" mass="46968">MSNPQLKRLFSHMALLTLARIVGALCVFAITFLITRQFGANMMAQYSVFLAIASLASVLLPCGFHAIGSMIAAEYRALNRLGLLSFFTQYGHRLIVIMSLIAAIPATVAAMLIPSEGAYDLSIILAGAIPSAMAMGYIYFNGSILIGLQRQFSGQLPDMLLRPLLLIASFGLIALMIDDVSIAHLVLAATAIFIATAAIQWIRLRRTLSKQAGTASEQEEERKKWWQMAPSWTVITLLWDYFIEIHIILASLLFAPFEVAMLHISFRIRQLAGFGMKALYSLLMPKVFSANAQQQNGETQSLIRLSSRITLAYATAAWITIALIGQFILGLFGNEFEQGHGILMIIMATLPIRALFGPAPAVLGMKRNHHRIAQILLISLALSLVLTMGGFELGGLTMVAWGYLAATGFTAIAMWLSAKQKTGINCAVWA</sequence>
<keyword evidence="2" id="KW-1003">Cell membrane</keyword>
<keyword evidence="4 6" id="KW-1133">Transmembrane helix</keyword>
<feature type="transmembrane region" description="Helical" evidence="6">
    <location>
        <begin position="375"/>
        <end position="394"/>
    </location>
</feature>
<evidence type="ECO:0000256" key="3">
    <source>
        <dbReference type="ARBA" id="ARBA00022692"/>
    </source>
</evidence>
<dbReference type="OrthoDB" id="7942036at2"/>
<feature type="transmembrane region" description="Helical" evidence="6">
    <location>
        <begin position="160"/>
        <end position="177"/>
    </location>
</feature>
<evidence type="ECO:0000256" key="2">
    <source>
        <dbReference type="ARBA" id="ARBA00022475"/>
    </source>
</evidence>
<dbReference type="PANTHER" id="PTHR30250:SF11">
    <property type="entry name" value="O-ANTIGEN TRANSPORTER-RELATED"/>
    <property type="match status" value="1"/>
</dbReference>
<dbReference type="GO" id="GO:0005886">
    <property type="term" value="C:plasma membrane"/>
    <property type="evidence" value="ECO:0007669"/>
    <property type="project" value="UniProtKB-SubCell"/>
</dbReference>
<protein>
    <submittedName>
        <fullName evidence="7">Membrane protein involved in the export of O-antigen and teichoic acid</fullName>
    </submittedName>
</protein>
<keyword evidence="3 6" id="KW-0812">Transmembrane</keyword>
<name>A0A285PD61_9HYPH</name>
<keyword evidence="8" id="KW-1185">Reference proteome</keyword>
<feature type="transmembrane region" description="Helical" evidence="6">
    <location>
        <begin position="12"/>
        <end position="34"/>
    </location>
</feature>
<feature type="transmembrane region" description="Helical" evidence="6">
    <location>
        <begin position="183"/>
        <end position="204"/>
    </location>
</feature>
<evidence type="ECO:0000256" key="1">
    <source>
        <dbReference type="ARBA" id="ARBA00004651"/>
    </source>
</evidence>
<evidence type="ECO:0000256" key="4">
    <source>
        <dbReference type="ARBA" id="ARBA00022989"/>
    </source>
</evidence>
<feature type="transmembrane region" description="Helical" evidence="6">
    <location>
        <begin position="119"/>
        <end position="140"/>
    </location>
</feature>
<evidence type="ECO:0000256" key="6">
    <source>
        <dbReference type="SAM" id="Phobius"/>
    </source>
</evidence>
<dbReference type="RefSeq" id="WP_097154090.1">
    <property type="nucleotide sequence ID" value="NZ_OBEL01000003.1"/>
</dbReference>
<dbReference type="EMBL" id="OBEL01000003">
    <property type="protein sequence ID" value="SNZ19695.1"/>
    <property type="molecule type" value="Genomic_DNA"/>
</dbReference>
<reference evidence="7 8" key="1">
    <citation type="submission" date="2017-09" db="EMBL/GenBank/DDBJ databases">
        <authorList>
            <person name="Ehlers B."/>
            <person name="Leendertz F.H."/>
        </authorList>
    </citation>
    <scope>NUCLEOTIDE SEQUENCE [LARGE SCALE GENOMIC DNA]</scope>
    <source>
        <strain evidence="7 8">DSM 18289</strain>
    </source>
</reference>
<feature type="transmembrane region" description="Helical" evidence="6">
    <location>
        <begin position="225"/>
        <end position="242"/>
    </location>
</feature>
<accession>A0A285PD61</accession>
<evidence type="ECO:0000313" key="8">
    <source>
        <dbReference type="Proteomes" id="UP000219439"/>
    </source>
</evidence>
<keyword evidence="5 6" id="KW-0472">Membrane</keyword>
<gene>
    <name evidence="7" type="ORF">SAMN06265368_2785</name>
</gene>
<feature type="transmembrane region" description="Helical" evidence="6">
    <location>
        <begin position="94"/>
        <end position="113"/>
    </location>
</feature>
<organism evidence="7 8">
    <name type="scientific">Cohaesibacter gelatinilyticus</name>
    <dbReference type="NCBI Taxonomy" id="372072"/>
    <lineage>
        <taxon>Bacteria</taxon>
        <taxon>Pseudomonadati</taxon>
        <taxon>Pseudomonadota</taxon>
        <taxon>Alphaproteobacteria</taxon>
        <taxon>Hyphomicrobiales</taxon>
        <taxon>Cohaesibacteraceae</taxon>
    </lineage>
</organism>
<evidence type="ECO:0000256" key="5">
    <source>
        <dbReference type="ARBA" id="ARBA00023136"/>
    </source>
</evidence>
<feature type="transmembrane region" description="Helical" evidence="6">
    <location>
        <begin position="400"/>
        <end position="418"/>
    </location>
</feature>
<dbReference type="AlphaFoldDB" id="A0A285PD61"/>
<proteinExistence type="predicted"/>
<feature type="transmembrane region" description="Helical" evidence="6">
    <location>
        <begin position="46"/>
        <end position="73"/>
    </location>
</feature>
<comment type="subcellular location">
    <subcellularLocation>
        <location evidence="1">Cell membrane</location>
        <topology evidence="1">Multi-pass membrane protein</topology>
    </subcellularLocation>
</comment>
<evidence type="ECO:0000313" key="7">
    <source>
        <dbReference type="EMBL" id="SNZ19695.1"/>
    </source>
</evidence>